<feature type="region of interest" description="Disordered" evidence="4">
    <location>
        <begin position="59"/>
        <end position="80"/>
    </location>
</feature>
<dbReference type="PIRSF" id="PIRSF028729">
    <property type="entry name" value="E3_ubiquit_lig_SCF_Skp"/>
    <property type="match status" value="1"/>
</dbReference>
<dbReference type="WBParaSite" id="L893_g8526.t1">
    <property type="protein sequence ID" value="L893_g8526.t1"/>
    <property type="gene ID" value="L893_g8526"/>
</dbReference>
<feature type="compositionally biased region" description="Basic and acidic residues" evidence="4">
    <location>
        <begin position="59"/>
        <end position="74"/>
    </location>
</feature>
<dbReference type="InterPro" id="IPR016897">
    <property type="entry name" value="SKP1"/>
</dbReference>
<dbReference type="SUPFAM" id="SSF54695">
    <property type="entry name" value="POZ domain"/>
    <property type="match status" value="1"/>
</dbReference>
<evidence type="ECO:0000313" key="6">
    <source>
        <dbReference type="Proteomes" id="UP000095287"/>
    </source>
</evidence>
<keyword evidence="2 3" id="KW-0833">Ubl conjugation pathway</keyword>
<dbReference type="Gene3D" id="3.30.710.10">
    <property type="entry name" value="Potassium Channel Kv1.1, Chain A"/>
    <property type="match status" value="1"/>
</dbReference>
<keyword evidence="6" id="KW-1185">Reference proteome</keyword>
<comment type="pathway">
    <text evidence="3">Protein modification; protein ubiquitination.</text>
</comment>
<dbReference type="InterPro" id="IPR016073">
    <property type="entry name" value="Skp1_comp_POZ"/>
</dbReference>
<evidence type="ECO:0000313" key="7">
    <source>
        <dbReference type="WBParaSite" id="L893_g8526.t1"/>
    </source>
</evidence>
<protein>
    <recommendedName>
        <fullName evidence="3">Skp1-related protein</fullName>
    </recommendedName>
</protein>
<dbReference type="GO" id="GO:0006511">
    <property type="term" value="P:ubiquitin-dependent protein catabolic process"/>
    <property type="evidence" value="ECO:0007669"/>
    <property type="project" value="InterPro"/>
</dbReference>
<dbReference type="GO" id="GO:0016567">
    <property type="term" value="P:protein ubiquitination"/>
    <property type="evidence" value="ECO:0007669"/>
    <property type="project" value="UniProtKB-UniPathway"/>
</dbReference>
<comment type="function">
    <text evidence="3">Probable essential component of SCF (SKP1-CUL1-F-box protein) E3 ubiquitin-protein ligase complexes, which mediate the ubiquitination and subsequent proteasomal degradation of target proteins. Regulates cell proliferation during embryonic and larval development.</text>
</comment>
<dbReference type="Proteomes" id="UP000095287">
    <property type="component" value="Unplaced"/>
</dbReference>
<evidence type="ECO:0000256" key="4">
    <source>
        <dbReference type="SAM" id="MobiDB-lite"/>
    </source>
</evidence>
<evidence type="ECO:0000259" key="5">
    <source>
        <dbReference type="Pfam" id="PF03931"/>
    </source>
</evidence>
<proteinExistence type="inferred from homology"/>
<dbReference type="UniPathway" id="UPA00143"/>
<reference evidence="7" key="1">
    <citation type="submission" date="2016-11" db="UniProtKB">
        <authorList>
            <consortium name="WormBaseParasite"/>
        </authorList>
    </citation>
    <scope>IDENTIFICATION</scope>
</reference>
<dbReference type="Pfam" id="PF03931">
    <property type="entry name" value="Skp1_POZ"/>
    <property type="match status" value="1"/>
</dbReference>
<dbReference type="SMART" id="SM00512">
    <property type="entry name" value="Skp1"/>
    <property type="match status" value="1"/>
</dbReference>
<accession>A0A1I8ASU2</accession>
<sequence>MTHCLFSQDSAVVHISDKALKQSVYLATMLRDTASGGSVPFPLKIPGHTLKKVVEWCEHHREDPPPEPKKEEAVGPRPPPPIFEIPEWDDAFLTVGEAEMYHLITAANFLDIPWLYRFLCKKLYLLFIKDQPPAELKKRFEPPN</sequence>
<evidence type="ECO:0000256" key="3">
    <source>
        <dbReference type="PIRNR" id="PIRNR028729"/>
    </source>
</evidence>
<dbReference type="AlphaFoldDB" id="A0A1I8ASU2"/>
<dbReference type="InterPro" id="IPR036296">
    <property type="entry name" value="SKP1-like_dim_sf"/>
</dbReference>
<name>A0A1I8ASU2_9BILA</name>
<evidence type="ECO:0000256" key="1">
    <source>
        <dbReference type="ARBA" id="ARBA00009993"/>
    </source>
</evidence>
<organism evidence="6 7">
    <name type="scientific">Steinernema glaseri</name>
    <dbReference type="NCBI Taxonomy" id="37863"/>
    <lineage>
        <taxon>Eukaryota</taxon>
        <taxon>Metazoa</taxon>
        <taxon>Ecdysozoa</taxon>
        <taxon>Nematoda</taxon>
        <taxon>Chromadorea</taxon>
        <taxon>Rhabditida</taxon>
        <taxon>Tylenchina</taxon>
        <taxon>Panagrolaimomorpha</taxon>
        <taxon>Strongyloidoidea</taxon>
        <taxon>Steinernematidae</taxon>
        <taxon>Steinernema</taxon>
    </lineage>
</organism>
<dbReference type="PANTHER" id="PTHR11165">
    <property type="entry name" value="SKP1"/>
    <property type="match status" value="1"/>
</dbReference>
<evidence type="ECO:0000256" key="2">
    <source>
        <dbReference type="ARBA" id="ARBA00022786"/>
    </source>
</evidence>
<comment type="similarity">
    <text evidence="1 3">Belongs to the SKP1 family.</text>
</comment>
<dbReference type="InterPro" id="IPR001232">
    <property type="entry name" value="SKP1-like"/>
</dbReference>
<feature type="domain" description="SKP1 component POZ" evidence="5">
    <location>
        <begin position="5"/>
        <end position="61"/>
    </location>
</feature>
<dbReference type="InterPro" id="IPR011333">
    <property type="entry name" value="SKP1/BTB/POZ_sf"/>
</dbReference>
<dbReference type="SUPFAM" id="SSF81382">
    <property type="entry name" value="Skp1 dimerisation domain-like"/>
    <property type="match status" value="1"/>
</dbReference>